<keyword evidence="4" id="KW-0547">Nucleotide-binding</keyword>
<dbReference type="GO" id="GO:0043491">
    <property type="term" value="P:phosphatidylinositol 3-kinase/protein kinase B signal transduction"/>
    <property type="evidence" value="ECO:0007669"/>
    <property type="project" value="TreeGrafter"/>
</dbReference>
<feature type="domain" description="C2 PI3K-type" evidence="11">
    <location>
        <begin position="346"/>
        <end position="498"/>
    </location>
</feature>
<sequence length="1176" mass="138643">MKQFQQYTNWIICLDPDSRQIYSTNGDIIIIETHVDPQYKQKCENALQDMCYILYNHENVAHWLQDSSEVEQYRRRNIPSYLLHPKQQQYRRYLLESNMGFSFSNIYTIKFNIICQCQNDLLNGKQTKIEFNLMTSADEAIQMILKQLQYQMSNLHQYILQVDGYQEYIYGEQPLLQFTRIRNIIRDSQVLNTILIDYLPSNNFDYPPIYKRPKDNYDLIEDWKNYLEVPVFIWYPKQKIVNQQISILKQNRIVNDLDFIYSGQCDFFFSFKIIKIDQLKNLFESDFDRLGKKRSTYNGTTKLNNITKNQPSKINKNKDILMFHRKETQQDEPYIPIRYVSFGGVENRNYIKQMQTLFNLNFEPYLISIEASIYYGDKLLTNSSIIESQLIPFSFTPTFNASIKFSQIKYSMLPLEVKLCFRVLIYSFNGESQILGSTSMYLFDQNSKFKQGLQTLNLWPFYDINPKIGCFQDFKGEINLDNNYKRCRPKCYSYLSIKMDCFSSQMKWSLRDQKFQQFHQGSLKDCLNVKHYADLVRSDPELQKQIETKKNYHYVKDHRIQLDLDKTTGSIISQNKRKGISILQNIDSQRSSNFSQLARNSLNNFLQYFISNRMTANYYKENSDRFGLAYPYKDIDQTPKTEDLAYLQTLLSATSLDRVHYTQLDKFLLMICRHHYKTLPYALQLFLKAVNWADPKQVREAHQMIKEWIPLPPQIALILMDSHFPDEIVRLYAVDRISLLSDDELSLYLLQLSQALQFEKNIYNPLGELLLERASANPFQIGQELFWLLKSQLNLKPSFLRYFIWLEQLIMICGQFRETIVKEVRLNNLLIESSLKIKSKQVGTEMQQKTDALKKELQIITQNVVQPFTFPIDARMQIASFEIDQCKVLNSKKLPLKLYLKSYQKSINQQINQLQVIFKNGDDLKQDMLTLQIIKIIDTIWLDSGLDFKMKPYKVIATDDQVGMIEVVLDSLNISEIHDNIGAFGAFDEKALINYLHQQNQNPEDFNRSKDIFLRSCAGYCVATYVLGIGDRHSGNIMIKSSGHIFHIDFGHFLGNFKIKFGINRERAKFVLTPEMLTVMGGQDSETFRQFEKHCLDAYNLIRKHGRWLVDLFLMNLTAGIPELQNAEDVRYLQDRLALNLSEQEAIMKFRQEIITSINDKWRRVDNFFHTLKRKG</sequence>
<dbReference type="GO" id="GO:0050920">
    <property type="term" value="P:regulation of chemotaxis"/>
    <property type="evidence" value="ECO:0007669"/>
    <property type="project" value="UniProtKB-ARBA"/>
</dbReference>
<dbReference type="FunFam" id="3.30.1010.10:FF:000008">
    <property type="entry name" value="Phosphatidylinositol 4,5-bisphosphate 3-kinase catalytic subunit gamma"/>
    <property type="match status" value="1"/>
</dbReference>
<dbReference type="Pfam" id="PF00794">
    <property type="entry name" value="PI3K_rbd"/>
    <property type="match status" value="1"/>
</dbReference>
<evidence type="ECO:0000256" key="5">
    <source>
        <dbReference type="ARBA" id="ARBA00022777"/>
    </source>
</evidence>
<dbReference type="SMART" id="SM00145">
    <property type="entry name" value="PI3Ka"/>
    <property type="match status" value="1"/>
</dbReference>
<protein>
    <recommendedName>
        <fullName evidence="2">phosphatidylinositol 3-kinase</fullName>
        <ecNumber evidence="2">2.7.1.137</ecNumber>
    </recommendedName>
</protein>
<evidence type="ECO:0000256" key="4">
    <source>
        <dbReference type="ARBA" id="ARBA00022741"/>
    </source>
</evidence>
<comment type="catalytic activity">
    <reaction evidence="1">
        <text>a 1,2-diacyl-sn-glycero-3-phospho-(1D-myo-inositol) + ATP = a 1,2-diacyl-sn-glycero-3-phospho-(1D-myo-inositol-3-phosphate) + ADP + H(+)</text>
        <dbReference type="Rhea" id="RHEA:12709"/>
        <dbReference type="ChEBI" id="CHEBI:15378"/>
        <dbReference type="ChEBI" id="CHEBI:30616"/>
        <dbReference type="ChEBI" id="CHEBI:57880"/>
        <dbReference type="ChEBI" id="CHEBI:58088"/>
        <dbReference type="ChEBI" id="CHEBI:456216"/>
        <dbReference type="EC" id="2.7.1.137"/>
    </reaction>
</comment>
<proteinExistence type="inferred from homology"/>
<feature type="domain" description="PIK helical" evidence="9">
    <location>
        <begin position="634"/>
        <end position="812"/>
    </location>
</feature>
<dbReference type="InterPro" id="IPR001263">
    <property type="entry name" value="PI3K_accessory_dom"/>
</dbReference>
<dbReference type="GO" id="GO:0016303">
    <property type="term" value="F:1-phosphatidylinositol-3-kinase activity"/>
    <property type="evidence" value="ECO:0007669"/>
    <property type="project" value="UniProtKB-EC"/>
</dbReference>
<evidence type="ECO:0000313" key="12">
    <source>
        <dbReference type="EMBL" id="CAD8161939.1"/>
    </source>
</evidence>
<reference evidence="12" key="1">
    <citation type="submission" date="2021-01" db="EMBL/GenBank/DDBJ databases">
        <authorList>
            <consortium name="Genoscope - CEA"/>
            <person name="William W."/>
        </authorList>
    </citation>
    <scope>NUCLEOTIDE SEQUENCE</scope>
</reference>
<dbReference type="PANTHER" id="PTHR10048:SF14">
    <property type="entry name" value="LD28067P"/>
    <property type="match status" value="1"/>
</dbReference>
<evidence type="ECO:0000259" key="9">
    <source>
        <dbReference type="PROSITE" id="PS51545"/>
    </source>
</evidence>
<keyword evidence="3" id="KW-0808">Transferase</keyword>
<dbReference type="GO" id="GO:0048015">
    <property type="term" value="P:phosphatidylinositol-mediated signaling"/>
    <property type="evidence" value="ECO:0007669"/>
    <property type="project" value="TreeGrafter"/>
</dbReference>
<keyword evidence="5" id="KW-0418">Kinase</keyword>
<dbReference type="PROSITE" id="PS00916">
    <property type="entry name" value="PI3_4_KINASE_2"/>
    <property type="match status" value="1"/>
</dbReference>
<name>A0A8S1UDY2_9CILI</name>
<dbReference type="GO" id="GO:0005737">
    <property type="term" value="C:cytoplasm"/>
    <property type="evidence" value="ECO:0007669"/>
    <property type="project" value="TreeGrafter"/>
</dbReference>
<evidence type="ECO:0000256" key="2">
    <source>
        <dbReference type="ARBA" id="ARBA00012073"/>
    </source>
</evidence>
<dbReference type="InterPro" id="IPR000341">
    <property type="entry name" value="PI3K_Ras-bd_dom"/>
</dbReference>
<dbReference type="GO" id="GO:0005942">
    <property type="term" value="C:phosphatidylinositol 3-kinase complex"/>
    <property type="evidence" value="ECO:0007669"/>
    <property type="project" value="TreeGrafter"/>
</dbReference>
<dbReference type="Pfam" id="PF00792">
    <property type="entry name" value="PI3K_C2"/>
    <property type="match status" value="1"/>
</dbReference>
<evidence type="ECO:0000259" key="8">
    <source>
        <dbReference type="PROSITE" id="PS50290"/>
    </source>
</evidence>
<dbReference type="FunFam" id="1.10.1070.11:FF:000001">
    <property type="entry name" value="Phosphatidylinositol 4,5-bisphosphate 3-kinase catalytic subunit"/>
    <property type="match status" value="1"/>
</dbReference>
<keyword evidence="13" id="KW-1185">Reference proteome</keyword>
<dbReference type="EC" id="2.7.1.137" evidence="2"/>
<dbReference type="PROSITE" id="PS51547">
    <property type="entry name" value="C2_PI3K"/>
    <property type="match status" value="1"/>
</dbReference>
<feature type="domain" description="PI3K/PI4K catalytic" evidence="8">
    <location>
        <begin position="882"/>
        <end position="1162"/>
    </location>
</feature>
<evidence type="ECO:0000259" key="10">
    <source>
        <dbReference type="PROSITE" id="PS51546"/>
    </source>
</evidence>
<dbReference type="GO" id="GO:0005524">
    <property type="term" value="F:ATP binding"/>
    <property type="evidence" value="ECO:0007669"/>
    <property type="project" value="UniProtKB-KW"/>
</dbReference>
<dbReference type="SMART" id="SM00146">
    <property type="entry name" value="PI3Kc"/>
    <property type="match status" value="1"/>
</dbReference>
<dbReference type="OrthoDB" id="67688at2759"/>
<evidence type="ECO:0000256" key="6">
    <source>
        <dbReference type="ARBA" id="ARBA00022840"/>
    </source>
</evidence>
<evidence type="ECO:0000259" key="11">
    <source>
        <dbReference type="PROSITE" id="PS51547"/>
    </source>
</evidence>
<dbReference type="InterPro" id="IPR000403">
    <property type="entry name" value="PI3/4_kinase_cat_dom"/>
</dbReference>
<dbReference type="PROSITE" id="PS51546">
    <property type="entry name" value="PI3K_RBD"/>
    <property type="match status" value="1"/>
</dbReference>
<accession>A0A8S1UDY2</accession>
<dbReference type="EMBL" id="CAJJDO010000037">
    <property type="protein sequence ID" value="CAD8161939.1"/>
    <property type="molecule type" value="Genomic_DNA"/>
</dbReference>
<organism evidence="12 13">
    <name type="scientific">Paramecium pentaurelia</name>
    <dbReference type="NCBI Taxonomy" id="43138"/>
    <lineage>
        <taxon>Eukaryota</taxon>
        <taxon>Sar</taxon>
        <taxon>Alveolata</taxon>
        <taxon>Ciliophora</taxon>
        <taxon>Intramacronucleata</taxon>
        <taxon>Oligohymenophorea</taxon>
        <taxon>Peniculida</taxon>
        <taxon>Parameciidae</taxon>
        <taxon>Paramecium</taxon>
    </lineage>
</organism>
<dbReference type="AlphaFoldDB" id="A0A8S1UDY2"/>
<dbReference type="PROSITE" id="PS50290">
    <property type="entry name" value="PI3_4_KINASE_3"/>
    <property type="match status" value="1"/>
</dbReference>
<evidence type="ECO:0000256" key="3">
    <source>
        <dbReference type="ARBA" id="ARBA00022679"/>
    </source>
</evidence>
<dbReference type="CDD" id="cd00891">
    <property type="entry name" value="PI3Kc"/>
    <property type="match status" value="1"/>
</dbReference>
<dbReference type="Proteomes" id="UP000689195">
    <property type="component" value="Unassembled WGS sequence"/>
</dbReference>
<dbReference type="GO" id="GO:0035005">
    <property type="term" value="F:1-phosphatidylinositol-4-phosphate 3-kinase activity"/>
    <property type="evidence" value="ECO:0007669"/>
    <property type="project" value="TreeGrafter"/>
</dbReference>
<dbReference type="FunFam" id="1.25.40.70:FF:000033">
    <property type="entry name" value="Uncharacterized protein"/>
    <property type="match status" value="1"/>
</dbReference>
<dbReference type="PANTHER" id="PTHR10048">
    <property type="entry name" value="PHOSPHATIDYLINOSITOL KINASE"/>
    <property type="match status" value="1"/>
</dbReference>
<evidence type="ECO:0000256" key="7">
    <source>
        <dbReference type="PROSITE-ProRule" id="PRU00880"/>
    </source>
</evidence>
<dbReference type="InterPro" id="IPR035448">
    <property type="entry name" value="PI3Kc"/>
</dbReference>
<dbReference type="Pfam" id="PF00613">
    <property type="entry name" value="PI3Ka"/>
    <property type="match status" value="1"/>
</dbReference>
<comment type="similarity">
    <text evidence="7">Belongs to the PI3/PI4-kinase family.</text>
</comment>
<evidence type="ECO:0000256" key="1">
    <source>
        <dbReference type="ARBA" id="ARBA00001498"/>
    </source>
</evidence>
<dbReference type="PROSITE" id="PS51545">
    <property type="entry name" value="PIK_HELICAL"/>
    <property type="match status" value="1"/>
</dbReference>
<keyword evidence="6" id="KW-0067">ATP-binding</keyword>
<dbReference type="GO" id="GO:0032060">
    <property type="term" value="P:bleb assembly"/>
    <property type="evidence" value="ECO:0007669"/>
    <property type="project" value="UniProtKB-ARBA"/>
</dbReference>
<dbReference type="InterPro" id="IPR018936">
    <property type="entry name" value="PI3/4_kinase_CS"/>
</dbReference>
<dbReference type="InterPro" id="IPR015433">
    <property type="entry name" value="PI3/4_kinase"/>
</dbReference>
<gene>
    <name evidence="12" type="ORF">PPENT_87.1.T0370109</name>
</gene>
<dbReference type="InterPro" id="IPR002420">
    <property type="entry name" value="PI3K-type_C2_dom"/>
</dbReference>
<evidence type="ECO:0000313" key="13">
    <source>
        <dbReference type="Proteomes" id="UP000689195"/>
    </source>
</evidence>
<dbReference type="GO" id="GO:0016477">
    <property type="term" value="P:cell migration"/>
    <property type="evidence" value="ECO:0007669"/>
    <property type="project" value="TreeGrafter"/>
</dbReference>
<comment type="caution">
    <text evidence="12">The sequence shown here is derived from an EMBL/GenBank/DDBJ whole genome shotgun (WGS) entry which is preliminary data.</text>
</comment>
<feature type="domain" description="PI3K-RBD" evidence="10">
    <location>
        <begin position="108"/>
        <end position="197"/>
    </location>
</feature>
<dbReference type="Pfam" id="PF00454">
    <property type="entry name" value="PI3_PI4_kinase"/>
    <property type="match status" value="1"/>
</dbReference>
<dbReference type="GO" id="GO:0005886">
    <property type="term" value="C:plasma membrane"/>
    <property type="evidence" value="ECO:0007669"/>
    <property type="project" value="TreeGrafter"/>
</dbReference>